<protein>
    <recommendedName>
        <fullName evidence="6">N-acetylglucosaminyldiphosphoundecaprenol N-acetyl-beta-D-mannosaminyltransferase</fullName>
        <ecNumber evidence="6">2.4.1.187</ecNumber>
    </recommendedName>
    <alternativeName>
        <fullName evidence="6">N-acetylmannosaminyltransferase</fullName>
    </alternativeName>
    <alternativeName>
        <fullName evidence="6">UDP-N-acetylmannosamine transferase</fullName>
    </alternativeName>
    <alternativeName>
        <fullName evidence="6">UDP-N-acetylmannosamine:N-acetylglucosaminyl pyrophosphorylundecaprenol N-acetylmannosaminyltransferase</fullName>
    </alternativeName>
</protein>
<dbReference type="InterPro" id="IPR034714">
    <property type="entry name" value="TagA_TarA"/>
</dbReference>
<keyword evidence="3 6" id="KW-0808">Transferase</keyword>
<dbReference type="OrthoDB" id="9771846at2"/>
<comment type="caution">
    <text evidence="7">The sequence shown here is derived from an EMBL/GenBank/DDBJ whole genome shotgun (WGS) entry which is preliminary data.</text>
</comment>
<dbReference type="EMBL" id="NEFX01000014">
    <property type="protein sequence ID" value="OTW30874.1"/>
    <property type="molecule type" value="Genomic_DNA"/>
</dbReference>
<dbReference type="EMBL" id="WMFL01000058">
    <property type="protein sequence ID" value="NJI02086.1"/>
    <property type="molecule type" value="Genomic_DNA"/>
</dbReference>
<dbReference type="Proteomes" id="UP000646308">
    <property type="component" value="Unassembled WGS sequence"/>
</dbReference>
<comment type="pathway">
    <text evidence="6">Cell wall biogenesis; teichoic acid biosynthesis.</text>
</comment>
<sequence length="274" mass="31874">MAKVLPEIKSERSFPSHDVVSKPDSYALEKKHAQVQVLDVKFDNVTLLDMREHIMRYMHTDTAHNLFVVTANPEIVHYASEEPLYQNIITKADYIIPDGTGIVKAARILGQPLQERVPGIEVMEQCLDIADIEKRKVFLLGATSPVVEKAARRIKKQYPNLIIQTHHGFIDITDPKVVEVIRDFNPDFIFVGMGYPKQEQWIQHHRHHFDHTMMMGVGGSIDVFSGEVKRAPYMWRALNLEWVYRGITDIKRIHRFKRIPKFILAVYKQKYFKN</sequence>
<dbReference type="InterPro" id="IPR004629">
    <property type="entry name" value="WecG_TagA_CpsF"/>
</dbReference>
<keyword evidence="2 6" id="KW-0328">Glycosyltransferase</keyword>
<dbReference type="NCBIfam" id="TIGR00696">
    <property type="entry name" value="wecG_tagA_cpsF"/>
    <property type="match status" value="1"/>
</dbReference>
<dbReference type="GO" id="GO:0019350">
    <property type="term" value="P:teichoic acid biosynthetic process"/>
    <property type="evidence" value="ECO:0007669"/>
    <property type="project" value="UniProtKB-UniRule"/>
</dbReference>
<evidence type="ECO:0000256" key="2">
    <source>
        <dbReference type="ARBA" id="ARBA00022676"/>
    </source>
</evidence>
<dbReference type="GeneID" id="57690833"/>
<dbReference type="NCBIfam" id="NF041710">
    <property type="entry name" value="UDPacetylman_taseTarA"/>
    <property type="match status" value="1"/>
</dbReference>
<keyword evidence="9" id="KW-1185">Reference proteome</keyword>
<dbReference type="GO" id="GO:0047244">
    <property type="term" value="F:N-acetylglucosaminyldiphosphoundecaprenol N-acetyl-beta-D-mannosaminyltransferase activity"/>
    <property type="evidence" value="ECO:0007669"/>
    <property type="project" value="UniProtKB-UniRule"/>
</dbReference>
<comment type="similarity">
    <text evidence="6">Belongs to the glycosyltransferase 26 family. TagA/TarA subfamily.</text>
</comment>
<comment type="catalytic activity">
    <reaction evidence="6">
        <text>UDP-N-acetyl-alpha-D-mannosamine + N-acetyl-alpha-D-glucosaminyl-di-trans,octa-cis-undecaprenyl diphosphate = N-acetyl-beta-D-mannosaminyl-(1-&gt;4)-N-acetyl-alpha-D-glucosaminyl di-trans,octa-cis-undecaprenyl diphosphate + UDP + H(+)</text>
        <dbReference type="Rhea" id="RHEA:16053"/>
        <dbReference type="ChEBI" id="CHEBI:15378"/>
        <dbReference type="ChEBI" id="CHEBI:58223"/>
        <dbReference type="ChEBI" id="CHEBI:62959"/>
        <dbReference type="ChEBI" id="CHEBI:68623"/>
        <dbReference type="ChEBI" id="CHEBI:132210"/>
        <dbReference type="EC" id="2.4.1.187"/>
    </reaction>
</comment>
<organism evidence="7 10">
    <name type="scientific">Staphylococcus agnetis</name>
    <dbReference type="NCBI Taxonomy" id="985762"/>
    <lineage>
        <taxon>Bacteria</taxon>
        <taxon>Bacillati</taxon>
        <taxon>Bacillota</taxon>
        <taxon>Bacilli</taxon>
        <taxon>Bacillales</taxon>
        <taxon>Staphylococcaceae</taxon>
        <taxon>Staphylococcus</taxon>
    </lineage>
</organism>
<evidence type="ECO:0000256" key="3">
    <source>
        <dbReference type="ARBA" id="ARBA00022679"/>
    </source>
</evidence>
<evidence type="ECO:0000313" key="10">
    <source>
        <dbReference type="Proteomes" id="UP000646308"/>
    </source>
</evidence>
<dbReference type="HAMAP" id="MF_02070">
    <property type="entry name" value="TagA_TarA"/>
    <property type="match status" value="1"/>
</dbReference>
<evidence type="ECO:0000256" key="4">
    <source>
        <dbReference type="ARBA" id="ARBA00022944"/>
    </source>
</evidence>
<comment type="pathway">
    <text evidence="1">Cell wall biogenesis; poly(ribitol phosphate) teichoic acid biosynthesis.</text>
</comment>
<comment type="function">
    <text evidence="6">Catalyzes the conversion of GlcNAc-PP-undecaprenol into ManNAc-GlcNAc-PP-undecaprenol, the first committed lipid intermediate in the de novo synthesis of teichoic acid.</text>
</comment>
<accession>A0A242VET5</accession>
<name>A0A242VET5_9STAP</name>
<dbReference type="PANTHER" id="PTHR34136:SF1">
    <property type="entry name" value="UDP-N-ACETYL-D-MANNOSAMINURONIC ACID TRANSFERASE"/>
    <property type="match status" value="1"/>
</dbReference>
<evidence type="ECO:0000256" key="6">
    <source>
        <dbReference type="HAMAP-Rule" id="MF_02070"/>
    </source>
</evidence>
<reference evidence="8 9" key="1">
    <citation type="submission" date="2017-04" db="EMBL/GenBank/DDBJ databases">
        <title>Staphylococcus agnetis, a potential pathogen in the broiler production.</title>
        <authorList>
            <person name="Poulsen L."/>
        </authorList>
    </citation>
    <scope>NUCLEOTIDE SEQUENCE [LARGE SCALE GENOMIC DNA]</scope>
    <source>
        <strain evidence="8 9">723_310714_2_2_spleen</strain>
    </source>
</reference>
<dbReference type="Pfam" id="PF03808">
    <property type="entry name" value="Glyco_tran_WecG"/>
    <property type="match status" value="1"/>
</dbReference>
<evidence type="ECO:0000256" key="5">
    <source>
        <dbReference type="ARBA" id="ARBA00023316"/>
    </source>
</evidence>
<evidence type="ECO:0000313" key="7">
    <source>
        <dbReference type="EMBL" id="NJI02086.1"/>
    </source>
</evidence>
<dbReference type="RefSeq" id="WP_060552387.1">
    <property type="nucleotide sequence ID" value="NZ_CP009623.1"/>
</dbReference>
<dbReference type="Proteomes" id="UP000195208">
    <property type="component" value="Unassembled WGS sequence"/>
</dbReference>
<keyword evidence="4 6" id="KW-0777">Teichoic acid biosynthesis</keyword>
<dbReference type="AlphaFoldDB" id="A0A242VET5"/>
<evidence type="ECO:0000313" key="9">
    <source>
        <dbReference type="Proteomes" id="UP000195208"/>
    </source>
</evidence>
<gene>
    <name evidence="8" type="ORF">B9M88_07445</name>
    <name evidence="7" type="ORF">GLV84_04335</name>
</gene>
<evidence type="ECO:0000256" key="1">
    <source>
        <dbReference type="ARBA" id="ARBA00004837"/>
    </source>
</evidence>
<reference evidence="7" key="2">
    <citation type="submission" date="2019-11" db="EMBL/GenBank/DDBJ databases">
        <title>Whole genome comparisons of Staphylococcus agnetis isolates from cattle and chickens.</title>
        <authorList>
            <person name="Rhoads D."/>
            <person name="Shwani A."/>
            <person name="Adkins P."/>
            <person name="Calcutt M."/>
            <person name="Middleton J."/>
        </authorList>
    </citation>
    <scope>NUCLEOTIDE SEQUENCE</scope>
    <source>
        <strain evidence="7">1387</strain>
    </source>
</reference>
<dbReference type="KEGG" id="sagq:EP23_11650"/>
<dbReference type="EC" id="2.4.1.187" evidence="6"/>
<dbReference type="PANTHER" id="PTHR34136">
    <property type="match status" value="1"/>
</dbReference>
<evidence type="ECO:0000313" key="8">
    <source>
        <dbReference type="EMBL" id="OTW30874.1"/>
    </source>
</evidence>
<dbReference type="GO" id="GO:0071555">
    <property type="term" value="P:cell wall organization"/>
    <property type="evidence" value="ECO:0007669"/>
    <property type="project" value="UniProtKB-KW"/>
</dbReference>
<proteinExistence type="inferred from homology"/>
<dbReference type="CDD" id="cd06533">
    <property type="entry name" value="Glyco_transf_WecG_TagA"/>
    <property type="match status" value="1"/>
</dbReference>
<dbReference type="InterPro" id="IPR053391">
    <property type="entry name" value="TAB_Glycosyltransferase"/>
</dbReference>
<keyword evidence="5 6" id="KW-0961">Cell wall biogenesis/degradation</keyword>